<dbReference type="EMBL" id="CM026423">
    <property type="protein sequence ID" value="KAG0584429.1"/>
    <property type="molecule type" value="Genomic_DNA"/>
</dbReference>
<evidence type="ECO:0000313" key="2">
    <source>
        <dbReference type="EMBL" id="KAG0584430.1"/>
    </source>
</evidence>
<gene>
    <name evidence="2" type="ORF">KC19_3G208800</name>
</gene>
<sequence>MVKLEDARGRFDFQICCKWSWLMPDKRRGRILDVRISCTQLSMLWNAILYTIVTLLIQSLRTFHRLLHFILAVAYQHAIGIIYSDHQRAFNKAFSLLRTRHHYQL</sequence>
<evidence type="ECO:0000256" key="1">
    <source>
        <dbReference type="SAM" id="Phobius"/>
    </source>
</evidence>
<keyword evidence="1" id="KW-1133">Transmembrane helix</keyword>
<feature type="transmembrane region" description="Helical" evidence="1">
    <location>
        <begin position="63"/>
        <end position="83"/>
    </location>
</feature>
<feature type="transmembrane region" description="Helical" evidence="1">
    <location>
        <begin position="36"/>
        <end position="57"/>
    </location>
</feature>
<name>A0A8T0IKY2_CERPU</name>
<comment type="caution">
    <text evidence="2">The sequence shown here is derived from an EMBL/GenBank/DDBJ whole genome shotgun (WGS) entry which is preliminary data.</text>
</comment>
<evidence type="ECO:0000313" key="3">
    <source>
        <dbReference type="Proteomes" id="UP000822688"/>
    </source>
</evidence>
<accession>A0A8T0IKY2</accession>
<keyword evidence="1" id="KW-0812">Transmembrane</keyword>
<dbReference type="EMBL" id="CM026423">
    <property type="protein sequence ID" value="KAG0584430.1"/>
    <property type="molecule type" value="Genomic_DNA"/>
</dbReference>
<keyword evidence="3" id="KW-1185">Reference proteome</keyword>
<protein>
    <submittedName>
        <fullName evidence="2">Uncharacterized protein</fullName>
    </submittedName>
</protein>
<dbReference type="Proteomes" id="UP000822688">
    <property type="component" value="Chromosome 3"/>
</dbReference>
<proteinExistence type="predicted"/>
<keyword evidence="1" id="KW-0472">Membrane</keyword>
<organism evidence="2 3">
    <name type="scientific">Ceratodon purpureus</name>
    <name type="common">Fire moss</name>
    <name type="synonym">Dicranum purpureum</name>
    <dbReference type="NCBI Taxonomy" id="3225"/>
    <lineage>
        <taxon>Eukaryota</taxon>
        <taxon>Viridiplantae</taxon>
        <taxon>Streptophyta</taxon>
        <taxon>Embryophyta</taxon>
        <taxon>Bryophyta</taxon>
        <taxon>Bryophytina</taxon>
        <taxon>Bryopsida</taxon>
        <taxon>Dicranidae</taxon>
        <taxon>Pseudoditrichales</taxon>
        <taxon>Ditrichaceae</taxon>
        <taxon>Ceratodon</taxon>
    </lineage>
</organism>
<dbReference type="AlphaFoldDB" id="A0A8T0IKY2"/>
<reference evidence="2" key="1">
    <citation type="submission" date="2020-06" db="EMBL/GenBank/DDBJ databases">
        <title>WGS assembly of Ceratodon purpureus strain R40.</title>
        <authorList>
            <person name="Carey S.B."/>
            <person name="Jenkins J."/>
            <person name="Shu S."/>
            <person name="Lovell J.T."/>
            <person name="Sreedasyam A."/>
            <person name="Maumus F."/>
            <person name="Tiley G.P."/>
            <person name="Fernandez-Pozo N."/>
            <person name="Barry K."/>
            <person name="Chen C."/>
            <person name="Wang M."/>
            <person name="Lipzen A."/>
            <person name="Daum C."/>
            <person name="Saski C.A."/>
            <person name="Payton A.C."/>
            <person name="Mcbreen J.C."/>
            <person name="Conrad R.E."/>
            <person name="Kollar L.M."/>
            <person name="Olsson S."/>
            <person name="Huttunen S."/>
            <person name="Landis J.B."/>
            <person name="Wickett N.J."/>
            <person name="Johnson M.G."/>
            <person name="Rensing S.A."/>
            <person name="Grimwood J."/>
            <person name="Schmutz J."/>
            <person name="Mcdaniel S.F."/>
        </authorList>
    </citation>
    <scope>NUCLEOTIDE SEQUENCE</scope>
    <source>
        <strain evidence="2">R40</strain>
    </source>
</reference>